<dbReference type="InterPro" id="IPR036770">
    <property type="entry name" value="Ankyrin_rpt-contain_sf"/>
</dbReference>
<dbReference type="PANTHER" id="PTHR24166">
    <property type="entry name" value="ROLLING PEBBLES, ISOFORM B"/>
    <property type="match status" value="1"/>
</dbReference>
<accession>A0ABV2Q7I8</accession>
<organism evidence="4 5">
    <name type="scientific">Ottowia thiooxydans</name>
    <dbReference type="NCBI Taxonomy" id="219182"/>
    <lineage>
        <taxon>Bacteria</taxon>
        <taxon>Pseudomonadati</taxon>
        <taxon>Pseudomonadota</taxon>
        <taxon>Betaproteobacteria</taxon>
        <taxon>Burkholderiales</taxon>
        <taxon>Comamonadaceae</taxon>
        <taxon>Ottowia</taxon>
    </lineage>
</organism>
<evidence type="ECO:0000256" key="3">
    <source>
        <dbReference type="SAM" id="MobiDB-lite"/>
    </source>
</evidence>
<reference evidence="4 5" key="1">
    <citation type="submission" date="2024-06" db="EMBL/GenBank/DDBJ databases">
        <title>Sorghum-associated microbial communities from plants grown in Nebraska, USA.</title>
        <authorList>
            <person name="Schachtman D."/>
        </authorList>
    </citation>
    <scope>NUCLEOTIDE SEQUENCE [LARGE SCALE GENOMIC DNA]</scope>
    <source>
        <strain evidence="4 5">2709</strain>
    </source>
</reference>
<dbReference type="Proteomes" id="UP001549320">
    <property type="component" value="Unassembled WGS sequence"/>
</dbReference>
<protein>
    <submittedName>
        <fullName evidence="4">Ankyrin repeat protein</fullName>
    </submittedName>
</protein>
<sequence>MPRDVTANPMAAHPMNSPLPPSNTHALRTSHPPMDGRRGIATSGIASSMQADKQASAQSFPEFPPAVLMGTLTVTLPYALSSQEQKNLSLRQAASVGRVKDVIAWMDAGAILNAANEKGTTALMLAAMKDHADALKVLMDGLETSEAINFAGPDGTTALILAVKHVCPGAVQALACRLEPQDINHADHENMTALMYAASLGSPGLVCVLGNELKSAAAVNLARPDGMTALMLAARGKCSFTCRALMQYLQSEVEINKARPDGITALMLAVMEGSFDTVHAFVDVLSFQHGALNVFAPDGRTALSIANDHGHGLIVARLLDGLQTSGRAANTPGPVDESTLRIAGSRGHFGVLFSWLSAGVKEELIETFFEAFDAYHPNQHIHPQVLLQAAYLGSPRVVSILLARGVESDWRRDDGRSALDLAVKRGHFPVLEAWAAARRQIPHQLILNTPQAADFLGKHPTLDKVEAWNNLLLMRSAESGWTHLAQQLILNQNWKIHPNVLVAAAGYGNARMVSTLLRRGIDADWRRTDGLGALDFAIANGHFSVLDAWMASGRQVPYPLILKTMQAIGLHGDYPSLQAIQLSAGIVLRAASWYGWHRLSEALIAMELQADAYPVVTTPAADQHAHDQAMLEKAGRRGHFNVLFKMLASGASEEVANTFLVAFDAAKLDPLSFPNALRDAARFGYAGVFSMLLGRQLMVGDGSDALDLAISNGHLSVLNAWIASGRKVSFEQIFNAMQATGLYVAPEVFRRMNPLDAVDASGRTVLMLAESKGWAHLARALTAIAHEDLLAA</sequence>
<evidence type="ECO:0000256" key="2">
    <source>
        <dbReference type="ARBA" id="ARBA00023043"/>
    </source>
</evidence>
<dbReference type="PANTHER" id="PTHR24166:SF48">
    <property type="entry name" value="PROTEIN VAPYRIN"/>
    <property type="match status" value="1"/>
</dbReference>
<keyword evidence="1" id="KW-0677">Repeat</keyword>
<dbReference type="InterPro" id="IPR002110">
    <property type="entry name" value="Ankyrin_rpt"/>
</dbReference>
<evidence type="ECO:0000256" key="1">
    <source>
        <dbReference type="ARBA" id="ARBA00022737"/>
    </source>
</evidence>
<gene>
    <name evidence="4" type="ORF">ABIE13_002107</name>
</gene>
<dbReference type="Gene3D" id="1.25.40.20">
    <property type="entry name" value="Ankyrin repeat-containing domain"/>
    <property type="match status" value="3"/>
</dbReference>
<dbReference type="InterPro" id="IPR050889">
    <property type="entry name" value="Dendritic_Spine_Reg/Scaffold"/>
</dbReference>
<name>A0ABV2Q7I8_9BURK</name>
<dbReference type="SMART" id="SM00248">
    <property type="entry name" value="ANK"/>
    <property type="match status" value="10"/>
</dbReference>
<keyword evidence="2" id="KW-0040">ANK repeat</keyword>
<evidence type="ECO:0000313" key="5">
    <source>
        <dbReference type="Proteomes" id="UP001549320"/>
    </source>
</evidence>
<keyword evidence="5" id="KW-1185">Reference proteome</keyword>
<dbReference type="RefSeq" id="WP_354443057.1">
    <property type="nucleotide sequence ID" value="NZ_JBEPSH010000004.1"/>
</dbReference>
<dbReference type="SUPFAM" id="SSF48403">
    <property type="entry name" value="Ankyrin repeat"/>
    <property type="match status" value="2"/>
</dbReference>
<proteinExistence type="predicted"/>
<dbReference type="EMBL" id="JBEPSH010000004">
    <property type="protein sequence ID" value="MET4576996.1"/>
    <property type="molecule type" value="Genomic_DNA"/>
</dbReference>
<feature type="region of interest" description="Disordered" evidence="3">
    <location>
        <begin position="1"/>
        <end position="32"/>
    </location>
</feature>
<evidence type="ECO:0000313" key="4">
    <source>
        <dbReference type="EMBL" id="MET4576996.1"/>
    </source>
</evidence>
<dbReference type="Pfam" id="PF12796">
    <property type="entry name" value="Ank_2"/>
    <property type="match status" value="2"/>
</dbReference>
<comment type="caution">
    <text evidence="4">The sequence shown here is derived from an EMBL/GenBank/DDBJ whole genome shotgun (WGS) entry which is preliminary data.</text>
</comment>